<organism evidence="1 2">
    <name type="scientific">Subtercola vilae</name>
    <dbReference type="NCBI Taxonomy" id="2056433"/>
    <lineage>
        <taxon>Bacteria</taxon>
        <taxon>Bacillati</taxon>
        <taxon>Actinomycetota</taxon>
        <taxon>Actinomycetes</taxon>
        <taxon>Micrococcales</taxon>
        <taxon>Microbacteriaceae</taxon>
        <taxon>Subtercola</taxon>
    </lineage>
</organism>
<dbReference type="EMBL" id="QYRT01000069">
    <property type="protein sequence ID" value="TIH28599.1"/>
    <property type="molecule type" value="Genomic_DNA"/>
</dbReference>
<dbReference type="AlphaFoldDB" id="A0A4T2BDL6"/>
<keyword evidence="2" id="KW-1185">Reference proteome</keyword>
<name>A0A4T2BDL6_9MICO</name>
<comment type="caution">
    <text evidence="1">The sequence shown here is derived from an EMBL/GenBank/DDBJ whole genome shotgun (WGS) entry which is preliminary data.</text>
</comment>
<evidence type="ECO:0000313" key="2">
    <source>
        <dbReference type="Proteomes" id="UP000306192"/>
    </source>
</evidence>
<evidence type="ECO:0000313" key="1">
    <source>
        <dbReference type="EMBL" id="TIH28599.1"/>
    </source>
</evidence>
<reference evidence="1 2" key="1">
    <citation type="journal article" date="2019" name="Microorganisms">
        <title>Systematic Affiliation and Genome Analysis of Subtercola vilae DB165(T) with Particular Emphasis on Cold Adaptation of an Isolate from a High-Altitude Cold Volcano Lake.</title>
        <authorList>
            <person name="Villalobos A.S."/>
            <person name="Wiese J."/>
            <person name="Imhoff J.F."/>
            <person name="Dorador C."/>
            <person name="Keller A."/>
            <person name="Hentschel U."/>
        </authorList>
    </citation>
    <scope>NUCLEOTIDE SEQUENCE [LARGE SCALE GENOMIC DNA]</scope>
    <source>
        <strain evidence="1 2">DB165</strain>
    </source>
</reference>
<sequence>MMVKDSLSLGFHRIEDLDRLDRCRGQPPLRLPEFEIAGASIVGSSSGSVNSLTGRLRLVFGHVVGETPRRIIHS</sequence>
<dbReference type="RefSeq" id="WP_136643763.1">
    <property type="nucleotide sequence ID" value="NZ_QYRT01000069.1"/>
</dbReference>
<accession>A0A4T2BDL6</accession>
<proteinExistence type="predicted"/>
<dbReference type="Proteomes" id="UP000306192">
    <property type="component" value="Unassembled WGS sequence"/>
</dbReference>
<gene>
    <name evidence="1" type="ORF">D4765_18390</name>
</gene>
<protein>
    <submittedName>
        <fullName evidence="1">Uncharacterized protein</fullName>
    </submittedName>
</protein>